<sequence length="60" mass="6653">MTATAKKSFLFRIYGTYALKDDLGTILTGHIEHGKVCLNDQVVYADKSQTPVFECTIADI</sequence>
<dbReference type="AlphaFoldDB" id="A0A8E2A0F4"/>
<protein>
    <submittedName>
        <fullName evidence="1">Uncharacterized protein</fullName>
    </submittedName>
</protein>
<dbReference type="SUPFAM" id="SSF50447">
    <property type="entry name" value="Translation proteins"/>
    <property type="match status" value="1"/>
</dbReference>
<gene>
    <name evidence="1" type="ORF">F5613_001333</name>
</gene>
<evidence type="ECO:0000313" key="1">
    <source>
        <dbReference type="EMBL" id="NYI49255.1"/>
    </source>
</evidence>
<evidence type="ECO:0000313" key="2">
    <source>
        <dbReference type="Proteomes" id="UP000574332"/>
    </source>
</evidence>
<reference evidence="1 2" key="1">
    <citation type="submission" date="2020-07" db="EMBL/GenBank/DDBJ databases">
        <title>Genomic Encyclopedia of Type Strains, Phase IV (KMG-IV): sequencing the most valuable type-strain genomes for metagenomic binning, comparative biology and taxonomic classification.</title>
        <authorList>
            <person name="Goeker M."/>
        </authorList>
    </citation>
    <scope>NUCLEOTIDE SEQUENCE [LARGE SCALE GENOMIC DNA]</scope>
    <source>
        <strain evidence="1 2">DSM 23697</strain>
    </source>
</reference>
<name>A0A8E2A0F4_9PORP</name>
<organism evidence="1 2">
    <name type="scientific">Macellibacteroides fermentans</name>
    <dbReference type="NCBI Taxonomy" id="879969"/>
    <lineage>
        <taxon>Bacteria</taxon>
        <taxon>Pseudomonadati</taxon>
        <taxon>Bacteroidota</taxon>
        <taxon>Bacteroidia</taxon>
        <taxon>Bacteroidales</taxon>
        <taxon>Porphyromonadaceae</taxon>
        <taxon>Macellibacteroides</taxon>
    </lineage>
</organism>
<comment type="caution">
    <text evidence="1">The sequence shown here is derived from an EMBL/GenBank/DDBJ whole genome shotgun (WGS) entry which is preliminary data.</text>
</comment>
<keyword evidence="2" id="KW-1185">Reference proteome</keyword>
<dbReference type="Proteomes" id="UP000574332">
    <property type="component" value="Unassembled WGS sequence"/>
</dbReference>
<proteinExistence type="predicted"/>
<dbReference type="EMBL" id="JACCCY010000002">
    <property type="protein sequence ID" value="NYI49255.1"/>
    <property type="molecule type" value="Genomic_DNA"/>
</dbReference>
<accession>A0A8E2A0F4</accession>
<dbReference type="InterPro" id="IPR009000">
    <property type="entry name" value="Transl_B-barrel_sf"/>
</dbReference>
<dbReference type="RefSeq" id="WP_179399161.1">
    <property type="nucleotide sequence ID" value="NZ_JACCCY010000002.1"/>
</dbReference>